<dbReference type="EMBL" id="JAUSZV010000005">
    <property type="protein sequence ID" value="MDQ0912399.1"/>
    <property type="molecule type" value="Genomic_DNA"/>
</dbReference>
<evidence type="ECO:0000313" key="2">
    <source>
        <dbReference type="EMBL" id="MDQ0912399.1"/>
    </source>
</evidence>
<gene>
    <name evidence="2" type="ORF">QFZ22_008384</name>
</gene>
<evidence type="ECO:0000256" key="1">
    <source>
        <dbReference type="SAM" id="MobiDB-lite"/>
    </source>
</evidence>
<feature type="region of interest" description="Disordered" evidence="1">
    <location>
        <begin position="139"/>
        <end position="203"/>
    </location>
</feature>
<accession>A0AAW8FRD8</accession>
<sequence length="256" mass="27294">MSGAGCGRARRECSRGPSTARKGAGSGRCGYRDISAKCYHDWGNFSPATDDDRVLLHTRTAGSRHANLGAALGTGLNPLRSPTPTSLQNALVKMGAKNGFTADWTEGVTQLSTPARPFWYNAVSLARVTADTWQRLAPIAGPAPKHGGTRAASTSSRTAPPTRPGAPPDRCRSRRLAHRHGGRRDLTASGECERGCEGDSAGEGLGRQPLGLFAVHGRRRAPPHTPRDLRAVLRVSCCSNWGQAYRKACPYTENPS</sequence>
<feature type="compositionally biased region" description="Basic and acidic residues" evidence="1">
    <location>
        <begin position="183"/>
        <end position="197"/>
    </location>
</feature>
<feature type="region of interest" description="Disordered" evidence="1">
    <location>
        <begin position="1"/>
        <end position="28"/>
    </location>
</feature>
<name>A0AAW8FRD8_9ACTN</name>
<comment type="caution">
    <text evidence="2">The sequence shown here is derived from an EMBL/GenBank/DDBJ whole genome shotgun (WGS) entry which is preliminary data.</text>
</comment>
<dbReference type="AlphaFoldDB" id="A0AAW8FRD8"/>
<reference evidence="2" key="1">
    <citation type="submission" date="2023-07" db="EMBL/GenBank/DDBJ databases">
        <title>Comparative genomics of wheat-associated soil bacteria to identify genetic determinants of phenazine resistance.</title>
        <authorList>
            <person name="Mouncey N."/>
        </authorList>
    </citation>
    <scope>NUCLEOTIDE SEQUENCE</scope>
    <source>
        <strain evidence="2">V4I22</strain>
    </source>
</reference>
<proteinExistence type="predicted"/>
<evidence type="ECO:0000313" key="3">
    <source>
        <dbReference type="Proteomes" id="UP001234216"/>
    </source>
</evidence>
<feature type="compositionally biased region" description="Basic residues" evidence="1">
    <location>
        <begin position="172"/>
        <end position="182"/>
    </location>
</feature>
<protein>
    <submittedName>
        <fullName evidence="2">Uncharacterized protein</fullName>
    </submittedName>
</protein>
<dbReference type="Proteomes" id="UP001234216">
    <property type="component" value="Unassembled WGS sequence"/>
</dbReference>
<organism evidence="2 3">
    <name type="scientific">Streptomyces canus</name>
    <dbReference type="NCBI Taxonomy" id="58343"/>
    <lineage>
        <taxon>Bacteria</taxon>
        <taxon>Bacillati</taxon>
        <taxon>Actinomycetota</taxon>
        <taxon>Actinomycetes</taxon>
        <taxon>Kitasatosporales</taxon>
        <taxon>Streptomycetaceae</taxon>
        <taxon>Streptomyces</taxon>
        <taxon>Streptomyces aurantiacus group</taxon>
    </lineage>
</organism>